<evidence type="ECO:0000256" key="3">
    <source>
        <dbReference type="ARBA" id="ARBA00022630"/>
    </source>
</evidence>
<evidence type="ECO:0000256" key="4">
    <source>
        <dbReference type="ARBA" id="ARBA00022827"/>
    </source>
</evidence>
<comment type="caution">
    <text evidence="7">The sequence shown here is derived from an EMBL/GenBank/DDBJ whole genome shotgun (WGS) entry which is preliminary data.</text>
</comment>
<accession>R1HMZ6</accession>
<sequence length="453" mass="48146">MAGLRADCAGPVLTPEDPSYDEVRRVWNAMHLREPAVIVRCTRTADVRAALRFAAAAGLPVTVRGGGHNVAGTAVADGAVLIDLSLMRQVVVEPGERVAHAQGGVLLRDVDAATTPHGLACPAGVVSHTGLAGLALGGGYGWLARKWGLTCDHVLAAEVVLADGSVVETAQHPDLLWALRGGGGNFGVVTRFTLRLREAGPVHHRAGLYPFDDAVAALDQYARFAEAQGPDQHAVGCLKIASDEDWIPVGLRRTPVLALTSVWLGEPADGPAANAALFEPLRPAVSRERVLSYAQLQALGDHSEPHGHRYYTKSCYLGDLPSAGLAAACADIRSPWSAIDFEYLRGAILDLPDAESAFPGRDAPYICTVSAHWLDPAQDAENIAWARASIAGVAEPGRGGAYVNYLQDEPDGKVLDVYGDVRYAKLAEVKARYDPANVFRANQNIRPHSQQPV</sequence>
<keyword evidence="8" id="KW-1185">Reference proteome</keyword>
<dbReference type="PANTHER" id="PTHR42973:SF39">
    <property type="entry name" value="FAD-BINDING PCMH-TYPE DOMAIN-CONTAINING PROTEIN"/>
    <property type="match status" value="1"/>
</dbReference>
<protein>
    <submittedName>
        <fullName evidence="7">FAD linked oxidase-like protein</fullName>
    </submittedName>
</protein>
<dbReference type="eggNOG" id="COG0277">
    <property type="taxonomic scope" value="Bacteria"/>
</dbReference>
<dbReference type="PROSITE" id="PS51387">
    <property type="entry name" value="FAD_PCMH"/>
    <property type="match status" value="1"/>
</dbReference>
<keyword evidence="5" id="KW-0560">Oxidoreductase</keyword>
<dbReference type="GO" id="GO:0016491">
    <property type="term" value="F:oxidoreductase activity"/>
    <property type="evidence" value="ECO:0007669"/>
    <property type="project" value="UniProtKB-KW"/>
</dbReference>
<name>R1HMZ6_9PSEU</name>
<feature type="domain" description="FAD-binding PCMH-type" evidence="6">
    <location>
        <begin position="30"/>
        <end position="199"/>
    </location>
</feature>
<dbReference type="GO" id="GO:0071949">
    <property type="term" value="F:FAD binding"/>
    <property type="evidence" value="ECO:0007669"/>
    <property type="project" value="InterPro"/>
</dbReference>
<gene>
    <name evidence="7" type="ORF">H480_29426</name>
</gene>
<proteinExistence type="inferred from homology"/>
<dbReference type="Pfam" id="PF08031">
    <property type="entry name" value="BBE"/>
    <property type="match status" value="1"/>
</dbReference>
<keyword evidence="4" id="KW-0274">FAD</keyword>
<dbReference type="SUPFAM" id="SSF56176">
    <property type="entry name" value="FAD-binding/transporter-associated domain-like"/>
    <property type="match status" value="1"/>
</dbReference>
<comment type="similarity">
    <text evidence="2">Belongs to the oxygen-dependent FAD-linked oxidoreductase family.</text>
</comment>
<dbReference type="InterPro" id="IPR012951">
    <property type="entry name" value="BBE"/>
</dbReference>
<evidence type="ECO:0000256" key="1">
    <source>
        <dbReference type="ARBA" id="ARBA00001974"/>
    </source>
</evidence>
<comment type="cofactor">
    <cofactor evidence="1">
        <name>FAD</name>
        <dbReference type="ChEBI" id="CHEBI:57692"/>
    </cofactor>
</comment>
<dbReference type="InterPro" id="IPR036318">
    <property type="entry name" value="FAD-bd_PCMH-like_sf"/>
</dbReference>
<reference evidence="7 8" key="1">
    <citation type="submission" date="2013-02" db="EMBL/GenBank/DDBJ databases">
        <title>Draft genome sequence of Amycolatopsis vancoresmycina strain DSM 44592T.</title>
        <authorList>
            <person name="Kumar S."/>
            <person name="Kaur N."/>
            <person name="Kaur C."/>
            <person name="Raghava G.P.S."/>
            <person name="Mayilraj S."/>
        </authorList>
    </citation>
    <scope>NUCLEOTIDE SEQUENCE [LARGE SCALE GENOMIC DNA]</scope>
    <source>
        <strain evidence="7 8">DSM 44592</strain>
    </source>
</reference>
<dbReference type="EMBL" id="AOUO01000464">
    <property type="protein sequence ID" value="EOD64910.1"/>
    <property type="molecule type" value="Genomic_DNA"/>
</dbReference>
<evidence type="ECO:0000259" key="6">
    <source>
        <dbReference type="PROSITE" id="PS51387"/>
    </source>
</evidence>
<evidence type="ECO:0000256" key="2">
    <source>
        <dbReference type="ARBA" id="ARBA00005466"/>
    </source>
</evidence>
<dbReference type="PATRIC" id="fig|1292037.4.peg.5542"/>
<dbReference type="Pfam" id="PF01565">
    <property type="entry name" value="FAD_binding_4"/>
    <property type="match status" value="1"/>
</dbReference>
<dbReference type="Gene3D" id="3.30.465.10">
    <property type="match status" value="1"/>
</dbReference>
<dbReference type="PROSITE" id="PS00862">
    <property type="entry name" value="OX2_COVAL_FAD"/>
    <property type="match status" value="1"/>
</dbReference>
<organism evidence="7 8">
    <name type="scientific">Amycolatopsis vancoresmycina DSM 44592</name>
    <dbReference type="NCBI Taxonomy" id="1292037"/>
    <lineage>
        <taxon>Bacteria</taxon>
        <taxon>Bacillati</taxon>
        <taxon>Actinomycetota</taxon>
        <taxon>Actinomycetes</taxon>
        <taxon>Pseudonocardiales</taxon>
        <taxon>Pseudonocardiaceae</taxon>
        <taxon>Amycolatopsis</taxon>
    </lineage>
</organism>
<dbReference type="PANTHER" id="PTHR42973">
    <property type="entry name" value="BINDING OXIDOREDUCTASE, PUTATIVE (AFU_ORTHOLOGUE AFUA_1G17690)-RELATED"/>
    <property type="match status" value="1"/>
</dbReference>
<dbReference type="Gene3D" id="3.40.462.20">
    <property type="match status" value="1"/>
</dbReference>
<keyword evidence="3" id="KW-0285">Flavoprotein</keyword>
<dbReference type="InterPro" id="IPR006093">
    <property type="entry name" value="Oxy_OxRdtase_FAD_BS"/>
</dbReference>
<dbReference type="Proteomes" id="UP000014139">
    <property type="component" value="Unassembled WGS sequence"/>
</dbReference>
<dbReference type="Gene3D" id="3.30.43.10">
    <property type="entry name" value="Uridine Diphospho-n-acetylenolpyruvylglucosamine Reductase, domain 2"/>
    <property type="match status" value="1"/>
</dbReference>
<dbReference type="InterPro" id="IPR050416">
    <property type="entry name" value="FAD-linked_Oxidoreductase"/>
</dbReference>
<dbReference type="InterPro" id="IPR016169">
    <property type="entry name" value="FAD-bd_PCMH_sub2"/>
</dbReference>
<dbReference type="InterPro" id="IPR016166">
    <property type="entry name" value="FAD-bd_PCMH"/>
</dbReference>
<dbReference type="AlphaFoldDB" id="R1HMZ6"/>
<dbReference type="InterPro" id="IPR006094">
    <property type="entry name" value="Oxid_FAD_bind_N"/>
</dbReference>
<evidence type="ECO:0000256" key="5">
    <source>
        <dbReference type="ARBA" id="ARBA00023002"/>
    </source>
</evidence>
<dbReference type="InterPro" id="IPR016167">
    <property type="entry name" value="FAD-bd_PCMH_sub1"/>
</dbReference>
<evidence type="ECO:0000313" key="7">
    <source>
        <dbReference type="EMBL" id="EOD64910.1"/>
    </source>
</evidence>
<evidence type="ECO:0000313" key="8">
    <source>
        <dbReference type="Proteomes" id="UP000014139"/>
    </source>
</evidence>